<evidence type="ECO:0000313" key="18">
    <source>
        <dbReference type="Proteomes" id="UP000015102"/>
    </source>
</evidence>
<accession>T1GJV2</accession>
<comment type="catalytic activity">
    <reaction evidence="13">
        <text>ATP + H2O + xenobioticSide 1 = ADP + phosphate + xenobioticSide 2.</text>
        <dbReference type="EC" id="7.6.2.2"/>
    </reaction>
</comment>
<evidence type="ECO:0000256" key="8">
    <source>
        <dbReference type="ARBA" id="ARBA00022840"/>
    </source>
</evidence>
<feature type="transmembrane region" description="Helical" evidence="14">
    <location>
        <begin position="207"/>
        <end position="224"/>
    </location>
</feature>
<feature type="domain" description="ABC transmembrane type-1" evidence="16">
    <location>
        <begin position="43"/>
        <end position="352"/>
    </location>
</feature>
<proteinExistence type="inferred from homology"/>
<keyword evidence="4" id="KW-0813">Transport</keyword>
<evidence type="ECO:0000256" key="2">
    <source>
        <dbReference type="ARBA" id="ARBA00007577"/>
    </source>
</evidence>
<dbReference type="GO" id="GO:0097254">
    <property type="term" value="P:renal tubular secretion"/>
    <property type="evidence" value="ECO:0007669"/>
    <property type="project" value="UniProtKB-ARBA"/>
</dbReference>
<evidence type="ECO:0000256" key="3">
    <source>
        <dbReference type="ARBA" id="ARBA00012191"/>
    </source>
</evidence>
<dbReference type="InterPro" id="IPR039421">
    <property type="entry name" value="Type_1_exporter"/>
</dbReference>
<evidence type="ECO:0000259" key="15">
    <source>
        <dbReference type="PROSITE" id="PS50893"/>
    </source>
</evidence>
<sequence length="1245" mass="138582">MGSGQESESDSSKAPVEQKAPVKPVSFFSLFQYAKPLEYFWLFIGVIMSAIKALMLPAVVIIYSEFTAMLVDRTLMIGTTSTTYFLPILGGGKILVNATKAENNEELYKDSVSYGILLTIASLIMFISGVFSIDIFNLVALKIVTRIRIKAFYACMKKVLDGTTWFLTQTLLRRLQKKVAHFLNLIIGFVITVCISLAYGWKLTLAVSVYIPIVIVMNHYFGIYQSRLTTREQESYATAGNLAEEVLSSIRTVIAFGGEKAECSKFDKHLIPARIASKHKAMFASISDGILRSMLFLSCAGAFWYGVNLILANRFEEEKEYTPAILMIAFFGIIVGADNISRTSPFLQAFAMARGCATNIFKAIDEPSKIDPFSVDGKILNYGLRGVIEFRDVFFRYPSRPEKIIHRGLNFKVHEGETLALVGSSGCGKSSCVQLIQRFYDPVFGEIFNCWTRPVLFQGTIAENIRHGKPSATQREVEESAKAAGVHEFIANLPESYQTFIGERGVQLSGGQKQRIAIARALISNPKILLLDEATSALDYTSEKLVQEALDIASKGRTTIVVSHRLSAIRAADRIVYLDNGKVIESGTHDELMQLQGHYYKMVTAGDLKVQEDQSTVEEEMEEKFLKRKSLEIYEKSFELDTNNLDKNYKDFELPAMEKILNKEPKKKDDVEEEKTEFLKTFGRIFMMAKPEWVYLFFGALAAILFGFTYPGFALIFGEFYAALSETEEQVVLDKTANLSIACLIVGFITGFICFAQTYFFNLAGGWLTTRIRSSCYKTRLSGDAANVEGAIGYPLSGIIQALSNFIISTSFAFYYSWKLSLLCLSTCPIIIGTVVLEASLMSKQMLREKEALEKCSQISTEAITNIRTVAGLRREEYMIKKYNAEIRKVESLIRQKVRWRGVINSTGQAFMFFAYAVALCYGGVMVSRDEIPFQDIIKVSETLLYGSMMLAQSLSFAPAFTAALVAGHRIFKTIDRKSIIQSPTSHKGKALVKNEPFEGVRFSNIDFKYPTRPNIQILRGLNLDVLKGKTVGLVGHSGCGKSTCIQLLLRYYDPDSGKVFLDDDNIKTDLSLEAVRSKLGLVSQEPVLFERTIAENIAYGDNLRDVSLSEIMEAAKKANAHNFIINLPNGYDTKLGSRGTQLSGGEKQRIAIARALVRNPKVLLLDEATSALDLHSEKVVQDALDEACSGRTCIVIAHRLSTIQNADVICVVKNGIIAESGSHHQLMAKNGLYATLYKTQPKAE</sequence>
<dbReference type="Proteomes" id="UP000015102">
    <property type="component" value="Unassembled WGS sequence"/>
</dbReference>
<dbReference type="GO" id="GO:0008559">
    <property type="term" value="F:ABC-type xenobiotic transporter activity"/>
    <property type="evidence" value="ECO:0007669"/>
    <property type="project" value="UniProtKB-EC"/>
</dbReference>
<evidence type="ECO:0000256" key="11">
    <source>
        <dbReference type="ARBA" id="ARBA00023136"/>
    </source>
</evidence>
<dbReference type="HOGENOM" id="CLU_000604_17_8_1"/>
<dbReference type="CDD" id="cd03249">
    <property type="entry name" value="ABC_MTABC3_MDL1_MDL2"/>
    <property type="match status" value="2"/>
</dbReference>
<keyword evidence="11 14" id="KW-0472">Membrane</keyword>
<feature type="domain" description="ABC transmembrane type-1" evidence="16">
    <location>
        <begin position="697"/>
        <end position="963"/>
    </location>
</feature>
<evidence type="ECO:0000256" key="6">
    <source>
        <dbReference type="ARBA" id="ARBA00022737"/>
    </source>
</evidence>
<reference evidence="17" key="2">
    <citation type="submission" date="2015-06" db="UniProtKB">
        <authorList>
            <consortium name="EnsemblMetazoa"/>
        </authorList>
    </citation>
    <scope>IDENTIFICATION</scope>
</reference>
<dbReference type="InterPro" id="IPR003439">
    <property type="entry name" value="ABC_transporter-like_ATP-bd"/>
</dbReference>
<dbReference type="PANTHER" id="PTHR43394:SF27">
    <property type="entry name" value="ATP-DEPENDENT TRANSLOCASE ABCB1-LIKE"/>
    <property type="match status" value="1"/>
</dbReference>
<dbReference type="Pfam" id="PF00005">
    <property type="entry name" value="ABC_tran"/>
    <property type="match status" value="2"/>
</dbReference>
<dbReference type="OMA" id="LTMEDTI"/>
<keyword evidence="18" id="KW-1185">Reference proteome</keyword>
<dbReference type="SMART" id="SM00382">
    <property type="entry name" value="AAA"/>
    <property type="match status" value="2"/>
</dbReference>
<dbReference type="Pfam" id="PF00664">
    <property type="entry name" value="ABC_membrane"/>
    <property type="match status" value="3"/>
</dbReference>
<keyword evidence="7" id="KW-0547">Nucleotide-binding</keyword>
<keyword evidence="10 14" id="KW-1133">Transmembrane helix</keyword>
<comment type="subcellular location">
    <subcellularLocation>
        <location evidence="1">Membrane</location>
        <topology evidence="1">Multi-pass membrane protein</topology>
    </subcellularLocation>
</comment>
<organism evidence="17 18">
    <name type="scientific">Megaselia scalaris</name>
    <name type="common">Humpbacked fly</name>
    <name type="synonym">Phora scalaris</name>
    <dbReference type="NCBI Taxonomy" id="36166"/>
    <lineage>
        <taxon>Eukaryota</taxon>
        <taxon>Metazoa</taxon>
        <taxon>Ecdysozoa</taxon>
        <taxon>Arthropoda</taxon>
        <taxon>Hexapoda</taxon>
        <taxon>Insecta</taxon>
        <taxon>Pterygota</taxon>
        <taxon>Neoptera</taxon>
        <taxon>Endopterygota</taxon>
        <taxon>Diptera</taxon>
        <taxon>Brachycera</taxon>
        <taxon>Muscomorpha</taxon>
        <taxon>Platypezoidea</taxon>
        <taxon>Phoridae</taxon>
        <taxon>Megaseliini</taxon>
        <taxon>Megaselia</taxon>
    </lineage>
</organism>
<evidence type="ECO:0000256" key="4">
    <source>
        <dbReference type="ARBA" id="ARBA00022448"/>
    </source>
</evidence>
<dbReference type="FunFam" id="3.40.50.300:FF:000604">
    <property type="entry name" value="ABC transporter B family member 28"/>
    <property type="match status" value="1"/>
</dbReference>
<dbReference type="Gene3D" id="1.20.1560.10">
    <property type="entry name" value="ABC transporter type 1, transmembrane domain"/>
    <property type="match status" value="2"/>
</dbReference>
<evidence type="ECO:0000256" key="14">
    <source>
        <dbReference type="SAM" id="Phobius"/>
    </source>
</evidence>
<feature type="transmembrane region" description="Helical" evidence="14">
    <location>
        <begin position="116"/>
        <end position="140"/>
    </location>
</feature>
<dbReference type="InterPro" id="IPR027417">
    <property type="entry name" value="P-loop_NTPase"/>
</dbReference>
<dbReference type="InterPro" id="IPR017871">
    <property type="entry name" value="ABC_transporter-like_CS"/>
</dbReference>
<dbReference type="GO" id="GO:0017085">
    <property type="term" value="P:response to insecticide"/>
    <property type="evidence" value="ECO:0007669"/>
    <property type="project" value="UniProtKB-ARBA"/>
</dbReference>
<dbReference type="FunFam" id="3.40.50.300:FF:000479">
    <property type="entry name" value="Multidrug resistance protein 1A"/>
    <property type="match status" value="1"/>
</dbReference>
<dbReference type="CDD" id="cd18578">
    <property type="entry name" value="ABC_6TM_Pgp_ABCB1_D2_like"/>
    <property type="match status" value="1"/>
</dbReference>
<dbReference type="GO" id="GO:0015421">
    <property type="term" value="F:ABC-type oligopeptide transporter activity"/>
    <property type="evidence" value="ECO:0007669"/>
    <property type="project" value="TreeGrafter"/>
</dbReference>
<keyword evidence="5 14" id="KW-0812">Transmembrane</keyword>
<feature type="domain" description="ABC transporter" evidence="15">
    <location>
        <begin position="1001"/>
        <end position="1240"/>
    </location>
</feature>
<feature type="transmembrane region" description="Helical" evidence="14">
    <location>
        <begin position="39"/>
        <end position="63"/>
    </location>
</feature>
<keyword evidence="8" id="KW-0067">ATP-binding</keyword>
<dbReference type="EC" id="7.6.2.2" evidence="3"/>
<feature type="transmembrane region" description="Helical" evidence="14">
    <location>
        <begin position="820"/>
        <end position="841"/>
    </location>
</feature>
<protein>
    <recommendedName>
        <fullName evidence="3">ABC-type xenobiotic transporter</fullName>
        <ecNumber evidence="3">7.6.2.2</ecNumber>
    </recommendedName>
</protein>
<dbReference type="EnsemblMetazoa" id="MESCA003756-RA">
    <property type="protein sequence ID" value="MESCA003756-PA"/>
    <property type="gene ID" value="MESCA003756"/>
</dbReference>
<feature type="transmembrane region" description="Helical" evidence="14">
    <location>
        <begin position="323"/>
        <end position="340"/>
    </location>
</feature>
<evidence type="ECO:0000256" key="5">
    <source>
        <dbReference type="ARBA" id="ARBA00022692"/>
    </source>
</evidence>
<dbReference type="SUPFAM" id="SSF90123">
    <property type="entry name" value="ABC transporter transmembrane region"/>
    <property type="match status" value="2"/>
</dbReference>
<evidence type="ECO:0000256" key="10">
    <source>
        <dbReference type="ARBA" id="ARBA00022989"/>
    </source>
</evidence>
<dbReference type="SUPFAM" id="SSF52540">
    <property type="entry name" value="P-loop containing nucleoside triphosphate hydrolases"/>
    <property type="match status" value="2"/>
</dbReference>
<dbReference type="EMBL" id="CAQQ02070025">
    <property type="status" value="NOT_ANNOTATED_CDS"/>
    <property type="molecule type" value="Genomic_DNA"/>
</dbReference>
<name>T1GJV2_MEGSC</name>
<dbReference type="PANTHER" id="PTHR43394">
    <property type="entry name" value="ATP-DEPENDENT PERMEASE MDL1, MITOCHONDRIAL"/>
    <property type="match status" value="1"/>
</dbReference>
<feature type="domain" description="ABC transporter" evidence="15">
    <location>
        <begin position="388"/>
        <end position="605"/>
    </location>
</feature>
<comment type="similarity">
    <text evidence="2">Belongs to the ABC transporter superfamily. ABCB family. Multidrug resistance exporter (TC 3.A.1.201) subfamily.</text>
</comment>
<feature type="transmembrane region" description="Helical" evidence="14">
    <location>
        <begin position="182"/>
        <end position="201"/>
    </location>
</feature>
<reference evidence="18" key="1">
    <citation type="submission" date="2013-02" db="EMBL/GenBank/DDBJ databases">
        <authorList>
            <person name="Hughes D."/>
        </authorList>
    </citation>
    <scope>NUCLEOTIDE SEQUENCE</scope>
    <source>
        <strain>Durham</strain>
        <strain evidence="18">NC isolate 2 -- Noor lab</strain>
    </source>
</reference>
<keyword evidence="12" id="KW-0325">Glycoprotein</keyword>
<feature type="transmembrane region" description="Helical" evidence="14">
    <location>
        <begin position="791"/>
        <end position="814"/>
    </location>
</feature>
<evidence type="ECO:0000256" key="9">
    <source>
        <dbReference type="ARBA" id="ARBA00022967"/>
    </source>
</evidence>
<dbReference type="GO" id="GO:0005743">
    <property type="term" value="C:mitochondrial inner membrane"/>
    <property type="evidence" value="ECO:0007669"/>
    <property type="project" value="TreeGrafter"/>
</dbReference>
<dbReference type="InterPro" id="IPR036640">
    <property type="entry name" value="ABC1_TM_sf"/>
</dbReference>
<keyword evidence="6" id="KW-0677">Repeat</keyword>
<feature type="transmembrane region" description="Helical" evidence="14">
    <location>
        <begin position="75"/>
        <end position="96"/>
    </location>
</feature>
<dbReference type="CDD" id="cd18577">
    <property type="entry name" value="ABC_6TM_Pgp_ABCB1_D1_like"/>
    <property type="match status" value="1"/>
</dbReference>
<dbReference type="GO" id="GO:0016887">
    <property type="term" value="F:ATP hydrolysis activity"/>
    <property type="evidence" value="ECO:0007669"/>
    <property type="project" value="InterPro"/>
</dbReference>
<dbReference type="PROSITE" id="PS50929">
    <property type="entry name" value="ABC_TM1F"/>
    <property type="match status" value="2"/>
</dbReference>
<evidence type="ECO:0000256" key="12">
    <source>
        <dbReference type="ARBA" id="ARBA00023180"/>
    </source>
</evidence>
<keyword evidence="9" id="KW-1278">Translocase</keyword>
<dbReference type="Gene3D" id="3.40.50.300">
    <property type="entry name" value="P-loop containing nucleotide triphosphate hydrolases"/>
    <property type="match status" value="2"/>
</dbReference>
<feature type="transmembrane region" description="Helical" evidence="14">
    <location>
        <begin position="945"/>
        <end position="968"/>
    </location>
</feature>
<feature type="transmembrane region" description="Helical" evidence="14">
    <location>
        <begin position="290"/>
        <end position="311"/>
    </location>
</feature>
<dbReference type="InterPro" id="IPR003593">
    <property type="entry name" value="AAA+_ATPase"/>
</dbReference>
<evidence type="ECO:0000256" key="7">
    <source>
        <dbReference type="ARBA" id="ARBA00022741"/>
    </source>
</evidence>
<dbReference type="PROSITE" id="PS50893">
    <property type="entry name" value="ABC_TRANSPORTER_2"/>
    <property type="match status" value="2"/>
</dbReference>
<dbReference type="PROSITE" id="PS00211">
    <property type="entry name" value="ABC_TRANSPORTER_1"/>
    <property type="match status" value="2"/>
</dbReference>
<dbReference type="InterPro" id="IPR011527">
    <property type="entry name" value="ABC1_TM_dom"/>
</dbReference>
<dbReference type="GO" id="GO:0005524">
    <property type="term" value="F:ATP binding"/>
    <property type="evidence" value="ECO:0007669"/>
    <property type="project" value="UniProtKB-KW"/>
</dbReference>
<dbReference type="STRING" id="36166.T1GJV2"/>
<evidence type="ECO:0000256" key="1">
    <source>
        <dbReference type="ARBA" id="ARBA00004141"/>
    </source>
</evidence>
<feature type="transmembrane region" description="Helical" evidence="14">
    <location>
        <begin position="903"/>
        <end position="925"/>
    </location>
</feature>
<dbReference type="AlphaFoldDB" id="T1GJV2"/>
<feature type="transmembrane region" description="Helical" evidence="14">
    <location>
        <begin position="737"/>
        <end position="770"/>
    </location>
</feature>
<evidence type="ECO:0000259" key="16">
    <source>
        <dbReference type="PROSITE" id="PS50929"/>
    </source>
</evidence>
<feature type="transmembrane region" description="Helical" evidence="14">
    <location>
        <begin position="693"/>
        <end position="717"/>
    </location>
</feature>
<evidence type="ECO:0000313" key="17">
    <source>
        <dbReference type="EnsemblMetazoa" id="MESCA003756-PA"/>
    </source>
</evidence>
<dbReference type="GO" id="GO:0090374">
    <property type="term" value="P:oligopeptide export from mitochondrion"/>
    <property type="evidence" value="ECO:0007669"/>
    <property type="project" value="TreeGrafter"/>
</dbReference>
<evidence type="ECO:0000256" key="13">
    <source>
        <dbReference type="ARBA" id="ARBA00034018"/>
    </source>
</evidence>